<evidence type="ECO:0000313" key="2">
    <source>
        <dbReference type="Proteomes" id="UP000789366"/>
    </source>
</evidence>
<comment type="caution">
    <text evidence="1">The sequence shown here is derived from an EMBL/GenBank/DDBJ whole genome shotgun (WGS) entry which is preliminary data.</text>
</comment>
<feature type="non-terminal residue" evidence="1">
    <location>
        <position position="1"/>
    </location>
</feature>
<proteinExistence type="predicted"/>
<organism evidence="1 2">
    <name type="scientific">Cetraspora pellucida</name>
    <dbReference type="NCBI Taxonomy" id="1433469"/>
    <lineage>
        <taxon>Eukaryota</taxon>
        <taxon>Fungi</taxon>
        <taxon>Fungi incertae sedis</taxon>
        <taxon>Mucoromycota</taxon>
        <taxon>Glomeromycotina</taxon>
        <taxon>Glomeromycetes</taxon>
        <taxon>Diversisporales</taxon>
        <taxon>Gigasporaceae</taxon>
        <taxon>Cetraspora</taxon>
    </lineage>
</organism>
<feature type="non-terminal residue" evidence="1">
    <location>
        <position position="495"/>
    </location>
</feature>
<accession>A0ACA9NRU3</accession>
<dbReference type="Proteomes" id="UP000789366">
    <property type="component" value="Unassembled WGS sequence"/>
</dbReference>
<reference evidence="1" key="1">
    <citation type="submission" date="2021-06" db="EMBL/GenBank/DDBJ databases">
        <authorList>
            <person name="Kallberg Y."/>
            <person name="Tangrot J."/>
            <person name="Rosling A."/>
        </authorList>
    </citation>
    <scope>NUCLEOTIDE SEQUENCE</scope>
    <source>
        <strain evidence="1">28 12/20/2015</strain>
    </source>
</reference>
<protein>
    <submittedName>
        <fullName evidence="1">2463_t:CDS:1</fullName>
    </submittedName>
</protein>
<gene>
    <name evidence="1" type="ORF">SPELUC_LOCUS9377</name>
</gene>
<evidence type="ECO:0000313" key="1">
    <source>
        <dbReference type="EMBL" id="CAG8663791.1"/>
    </source>
</evidence>
<name>A0ACA9NRU3_9GLOM</name>
<dbReference type="EMBL" id="CAJVPW010015667">
    <property type="protein sequence ID" value="CAG8663791.1"/>
    <property type="molecule type" value="Genomic_DNA"/>
</dbReference>
<keyword evidence="2" id="KW-1185">Reference proteome</keyword>
<sequence length="495" mass="56009">LAKGHGYFSLHTRNIKIAHGKKTLTGQLPINVEISVPTSLNPWLKSCFLVTGFDSKNFNKNQVIKSKLNDLSETCLSVEVFQYSLDEIQNEIKNLTMRWCIIDTHKRDEKDHITVDVGSKPLSLSFFDVLASNVILREYSSAKFGGPAAAAGQTLSAVETVGDAITPFVPLFNMVTNILTQMLSIYDNAKCNEKICLALLDRVEIAQTAVKSLQRKYQANEKNFRDQVYYDAWIRFVNVLENIRKFSKEVTQLNYFQKVINANAVKDAFEKNIKEFEEVCSDLKFTIVMYNAEQREMEAKNVAEDFEILKKSMNEMKDEIKAEIRLAITEVTTLMSSANYLGSLLSFAQQRDGEIPVVDKTALLIEEYKAPRVDASELSEPFASNDNVRGSNKTVHKKIFRGIEVACKKVKFYIAGESGQTWEDEPSARPSDIEMQQKLKALFNENLFSEGISPQIHPKKTDSGDIPILEFPRNFQVCITDSQPSDLFKAPDELD</sequence>